<dbReference type="EMBL" id="JBBXJM010000001">
    <property type="protein sequence ID" value="KAL1413807.1"/>
    <property type="molecule type" value="Genomic_DNA"/>
</dbReference>
<keyword evidence="5" id="KW-0256">Endoplasmic reticulum</keyword>
<comment type="similarity">
    <text evidence="2">Belongs to the ERF4 family.</text>
</comment>
<dbReference type="RefSeq" id="XP_069213751.1">
    <property type="nucleotide sequence ID" value="XM_069350207.1"/>
</dbReference>
<evidence type="ECO:0000313" key="9">
    <source>
        <dbReference type="EMBL" id="KAL1413807.1"/>
    </source>
</evidence>
<dbReference type="PANTHER" id="PTHR13254:SF0">
    <property type="entry name" value="GOLGIN SUBFAMILY A MEMBER 7_ERF4 DOMAIN-CONTAINING PROTEIN"/>
    <property type="match status" value="1"/>
</dbReference>
<feature type="compositionally biased region" description="Pro residues" evidence="7">
    <location>
        <begin position="72"/>
        <end position="82"/>
    </location>
</feature>
<comment type="subcellular location">
    <subcellularLocation>
        <location evidence="1">Endoplasmic reticulum membrane</location>
        <topology evidence="1">Peripheral membrane protein</topology>
    </subcellularLocation>
</comment>
<feature type="compositionally biased region" description="Low complexity" evidence="7">
    <location>
        <begin position="51"/>
        <end position="71"/>
    </location>
</feature>
<dbReference type="Proteomes" id="UP001565368">
    <property type="component" value="Unassembled WGS sequence"/>
</dbReference>
<dbReference type="Pfam" id="PF10256">
    <property type="entry name" value="Erf4"/>
    <property type="match status" value="1"/>
</dbReference>
<dbReference type="InterPro" id="IPR019383">
    <property type="entry name" value="Golgin_A_7/ERF4"/>
</dbReference>
<accession>A0ABR3QGW0</accession>
<sequence length="292" mass="31029">MASPPANHPFLRPAITATTAPPGSFNPPDNTAFYQPMGTSIPSSARTSLRPASQVSATPSATPSAPAALASPAPPVPSLPRSPRPDAARTSSTGPPPPQSNGNAVPEPPKKLSRWEEKVQGDLAGWRGGVGAPRSSVPHAAASSNTYYGQPPTGTIGRDLPKEIVRVERDYSLGDICQISTNFPVELDGRVTPTDFAKFVEAVNEPLRDAYSVSGAVVDNVIAVLSWWTSLWWRTSHFEKELQRAEAVIREANETTFNPVGLNVLSPREVALQYVSGAWCACRGNADVAARD</sequence>
<evidence type="ECO:0000256" key="3">
    <source>
        <dbReference type="ARBA" id="ARBA00011396"/>
    </source>
</evidence>
<evidence type="ECO:0000256" key="7">
    <source>
        <dbReference type="SAM" id="MobiDB-lite"/>
    </source>
</evidence>
<reference evidence="9 10" key="1">
    <citation type="submission" date="2023-08" db="EMBL/GenBank/DDBJ databases">
        <title>Annotated Genome Sequence of Vanrija albida AlHP1.</title>
        <authorList>
            <person name="Herzog R."/>
        </authorList>
    </citation>
    <scope>NUCLEOTIDE SEQUENCE [LARGE SCALE GENOMIC DNA]</scope>
    <source>
        <strain evidence="9 10">AlHP1</strain>
    </source>
</reference>
<keyword evidence="6" id="KW-0472">Membrane</keyword>
<dbReference type="PANTHER" id="PTHR13254">
    <property type="entry name" value="GOLGI AUTOANTIGEN, GOLGIN SUBFAMILY A, 7"/>
    <property type="match status" value="1"/>
</dbReference>
<evidence type="ECO:0000256" key="6">
    <source>
        <dbReference type="ARBA" id="ARBA00023136"/>
    </source>
</evidence>
<evidence type="ECO:0000259" key="8">
    <source>
        <dbReference type="Pfam" id="PF10256"/>
    </source>
</evidence>
<protein>
    <recommendedName>
        <fullName evidence="4">Ras modification protein ERF4</fullName>
    </recommendedName>
</protein>
<comment type="caution">
    <text evidence="9">The sequence shown here is derived from an EMBL/GenBank/DDBJ whole genome shotgun (WGS) entry which is preliminary data.</text>
</comment>
<evidence type="ECO:0000256" key="2">
    <source>
        <dbReference type="ARBA" id="ARBA00007732"/>
    </source>
</evidence>
<name>A0ABR3QGW0_9TREE</name>
<evidence type="ECO:0000256" key="5">
    <source>
        <dbReference type="ARBA" id="ARBA00022824"/>
    </source>
</evidence>
<comment type="subunit">
    <text evidence="3">Interacts with ERF2.</text>
</comment>
<proteinExistence type="inferred from homology"/>
<evidence type="ECO:0000256" key="4">
    <source>
        <dbReference type="ARBA" id="ARBA00018463"/>
    </source>
</evidence>
<gene>
    <name evidence="9" type="ORF">Q8F55_001591</name>
</gene>
<organism evidence="9 10">
    <name type="scientific">Vanrija albida</name>
    <dbReference type="NCBI Taxonomy" id="181172"/>
    <lineage>
        <taxon>Eukaryota</taxon>
        <taxon>Fungi</taxon>
        <taxon>Dikarya</taxon>
        <taxon>Basidiomycota</taxon>
        <taxon>Agaricomycotina</taxon>
        <taxon>Tremellomycetes</taxon>
        <taxon>Trichosporonales</taxon>
        <taxon>Trichosporonaceae</taxon>
        <taxon>Vanrija</taxon>
    </lineage>
</organism>
<evidence type="ECO:0000256" key="1">
    <source>
        <dbReference type="ARBA" id="ARBA00004406"/>
    </source>
</evidence>
<feature type="region of interest" description="Disordered" evidence="7">
    <location>
        <begin position="1"/>
        <end position="113"/>
    </location>
</feature>
<dbReference type="GeneID" id="95982634"/>
<feature type="domain" description="Golgin subfamily A member 7/ERF4" evidence="8">
    <location>
        <begin position="164"/>
        <end position="275"/>
    </location>
</feature>
<feature type="region of interest" description="Disordered" evidence="7">
    <location>
        <begin position="127"/>
        <end position="155"/>
    </location>
</feature>
<keyword evidence="10" id="KW-1185">Reference proteome</keyword>
<feature type="compositionally biased region" description="Polar residues" evidence="7">
    <location>
        <begin position="16"/>
        <end position="47"/>
    </location>
</feature>
<dbReference type="InterPro" id="IPR051371">
    <property type="entry name" value="Ras_palmitoyltransferase"/>
</dbReference>
<evidence type="ECO:0000313" key="10">
    <source>
        <dbReference type="Proteomes" id="UP001565368"/>
    </source>
</evidence>